<name>A0A914RUT2_PAREQ</name>
<feature type="chain" id="PRO_5037621432" evidence="1">
    <location>
        <begin position="30"/>
        <end position="280"/>
    </location>
</feature>
<organism evidence="2 3">
    <name type="scientific">Parascaris equorum</name>
    <name type="common">Equine roundworm</name>
    <dbReference type="NCBI Taxonomy" id="6256"/>
    <lineage>
        <taxon>Eukaryota</taxon>
        <taxon>Metazoa</taxon>
        <taxon>Ecdysozoa</taxon>
        <taxon>Nematoda</taxon>
        <taxon>Chromadorea</taxon>
        <taxon>Rhabditida</taxon>
        <taxon>Spirurina</taxon>
        <taxon>Ascaridomorpha</taxon>
        <taxon>Ascaridoidea</taxon>
        <taxon>Ascarididae</taxon>
        <taxon>Parascaris</taxon>
    </lineage>
</organism>
<reference evidence="3" key="1">
    <citation type="submission" date="2022-11" db="UniProtKB">
        <authorList>
            <consortium name="WormBaseParasite"/>
        </authorList>
    </citation>
    <scope>IDENTIFICATION</scope>
</reference>
<feature type="signal peptide" evidence="1">
    <location>
        <begin position="1"/>
        <end position="29"/>
    </location>
</feature>
<keyword evidence="2" id="KW-1185">Reference proteome</keyword>
<evidence type="ECO:0000313" key="3">
    <source>
        <dbReference type="WBParaSite" id="PEQ_0000860901-mRNA-1"/>
    </source>
</evidence>
<evidence type="ECO:0000256" key="1">
    <source>
        <dbReference type="SAM" id="SignalP"/>
    </source>
</evidence>
<dbReference type="InterPro" id="IPR035291">
    <property type="entry name" value="DUF5354"/>
</dbReference>
<accession>A0A914RUT2</accession>
<sequence length="280" mass="31391">MFSTTLSTAPFSVVSLFFLLSHLYGTSEALICYENDDNVSRLLSGKIYEVTNNTWNYCVLIPSTSVRPNSGRVFGVGPSADWTDVYDHTFSLSDKIYKILTVCVLEKYDFGILAPKFSGASIPPEFMFRCVCNYDRCNSATTFSSYLSALKEDNTEHPFRLLSPLLISLFINQISVQSIDQLLCNRSCKHQVRQSSTPRFPEVIEVHRLECLESPSLGCLETISDDTMQTILNAESEFSVYVVVQSQGSELNSERVAAAADTYTYTQPLDSTQPVENKHK</sequence>
<evidence type="ECO:0000313" key="2">
    <source>
        <dbReference type="Proteomes" id="UP000887564"/>
    </source>
</evidence>
<dbReference type="WBParaSite" id="PEQ_0000860901-mRNA-1">
    <property type="protein sequence ID" value="PEQ_0000860901-mRNA-1"/>
    <property type="gene ID" value="PEQ_0000860901"/>
</dbReference>
<dbReference type="Proteomes" id="UP000887564">
    <property type="component" value="Unplaced"/>
</dbReference>
<protein>
    <submittedName>
        <fullName evidence="3">Uncharacterized protein</fullName>
    </submittedName>
</protein>
<dbReference type="AlphaFoldDB" id="A0A914RUT2"/>
<keyword evidence="1" id="KW-0732">Signal</keyword>
<proteinExistence type="predicted"/>
<dbReference type="Pfam" id="PF17305">
    <property type="entry name" value="DUF5354"/>
    <property type="match status" value="1"/>
</dbReference>